<evidence type="ECO:0000256" key="1">
    <source>
        <dbReference type="ARBA" id="ARBA00022729"/>
    </source>
</evidence>
<keyword evidence="1" id="KW-0732">Signal</keyword>
<accession>A0A2S0HZA7</accession>
<dbReference type="Gene3D" id="2.60.40.4070">
    <property type="match status" value="1"/>
</dbReference>
<dbReference type="OrthoDB" id="9757809at2"/>
<evidence type="ECO:0000313" key="4">
    <source>
        <dbReference type="Proteomes" id="UP000238442"/>
    </source>
</evidence>
<name>A0A2S0HZA7_9FLAO</name>
<dbReference type="SUPFAM" id="SSF50939">
    <property type="entry name" value="Sialidases"/>
    <property type="match status" value="2"/>
</dbReference>
<feature type="domain" description="FlgD/Vpr Ig-like" evidence="2">
    <location>
        <begin position="491"/>
        <end position="552"/>
    </location>
</feature>
<dbReference type="NCBIfam" id="TIGR04183">
    <property type="entry name" value="Por_Secre_tail"/>
    <property type="match status" value="1"/>
</dbReference>
<evidence type="ECO:0000313" key="3">
    <source>
        <dbReference type="EMBL" id="AVI52001.1"/>
    </source>
</evidence>
<dbReference type="InterPro" id="IPR025965">
    <property type="entry name" value="FlgD/Vpr_Ig-like"/>
</dbReference>
<gene>
    <name evidence="3" type="ORF">C5O00_12885</name>
</gene>
<sequence>MKLNRLFLLLFIVNLFYVFGNAQTIDEIRAMHNEVPDDPYVPVDKSRMARTPAYNVRTPNFYTTQVNVDANGDNIVGDAGNEPSLAIDPLNPNRIVIGWRQFDIISNNFRQAGYGYSLDGGFNFTFPGVLDAGNFRSDPVLDFDKDGNFYYNSLQGSFACDVFKITDGSTTWENPVPAFGGDKQWMTIDKSLSTGSGHNYSYWNTSFTTCAPGAFTRSTDDSASFENCVTIDNQPFWGTLKADGNGDLYLVGRNGSGGGMVVVKSTNAKDAGEVVDWDFVTPLDLDGVVYAQADVNPAGLVGQAWIDTDNSGGPGDGNVYVVASVSRTSNGDPADVMFAKSTNGGMSFDPPVRINADIGTSSFQWFGTMSVAPNGRIDVVYLDTSTAPAGTVDSQLIYCWSNDFGNSWNDYLVISDMFDPTIGYPSQNKMGDYFDMKSDVEYAHLAWCNTLNGGQDVYYTRISPDGTLGIEEIAKAEGYGFISYPNPFSESTTLQFYTAQDATTRLAVYNIQGQMVRSLFEGANTGKQQIVWDGTNGAGKRLSEGLYFVALEVDGNTHIQKVILK</sequence>
<proteinExistence type="predicted"/>
<dbReference type="KEGG" id="aue:C5O00_12885"/>
<dbReference type="InterPro" id="IPR036278">
    <property type="entry name" value="Sialidase_sf"/>
</dbReference>
<keyword evidence="4" id="KW-1185">Reference proteome</keyword>
<dbReference type="CDD" id="cd15482">
    <property type="entry name" value="Sialidase_non-viral"/>
    <property type="match status" value="1"/>
</dbReference>
<dbReference type="RefSeq" id="WP_105217241.1">
    <property type="nucleotide sequence ID" value="NZ_CP027062.1"/>
</dbReference>
<dbReference type="AlphaFoldDB" id="A0A2S0HZA7"/>
<protein>
    <recommendedName>
        <fullName evidence="2">FlgD/Vpr Ig-like domain-containing protein</fullName>
    </recommendedName>
</protein>
<dbReference type="InterPro" id="IPR026444">
    <property type="entry name" value="Secre_tail"/>
</dbReference>
<dbReference type="EMBL" id="CP027062">
    <property type="protein sequence ID" value="AVI52001.1"/>
    <property type="molecule type" value="Genomic_DNA"/>
</dbReference>
<evidence type="ECO:0000259" key="2">
    <source>
        <dbReference type="Pfam" id="PF13860"/>
    </source>
</evidence>
<organism evidence="3 4">
    <name type="scientific">Pukyongia salina</name>
    <dbReference type="NCBI Taxonomy" id="2094025"/>
    <lineage>
        <taxon>Bacteria</taxon>
        <taxon>Pseudomonadati</taxon>
        <taxon>Bacteroidota</taxon>
        <taxon>Flavobacteriia</taxon>
        <taxon>Flavobacteriales</taxon>
        <taxon>Flavobacteriaceae</taxon>
        <taxon>Pukyongia</taxon>
    </lineage>
</organism>
<reference evidence="3 4" key="1">
    <citation type="submission" date="2018-02" db="EMBL/GenBank/DDBJ databases">
        <title>Genomic analysis of the strain RR4-38 isolated from a seawater recirculating aquaculture system.</title>
        <authorList>
            <person name="Kim Y.-S."/>
            <person name="Jang Y.H."/>
            <person name="Kim K.-H."/>
        </authorList>
    </citation>
    <scope>NUCLEOTIDE SEQUENCE [LARGE SCALE GENOMIC DNA]</scope>
    <source>
        <strain evidence="3 4">RR4-38</strain>
    </source>
</reference>
<dbReference type="Pfam" id="PF13860">
    <property type="entry name" value="FlgD_ig"/>
    <property type="match status" value="1"/>
</dbReference>
<dbReference type="Proteomes" id="UP000238442">
    <property type="component" value="Chromosome"/>
</dbReference>